<feature type="region of interest" description="Disordered" evidence="1">
    <location>
        <begin position="156"/>
        <end position="189"/>
    </location>
</feature>
<gene>
    <name evidence="2" type="ORF">AULFYP135_00214</name>
</gene>
<accession>A0A6N2R415</accession>
<protein>
    <submittedName>
        <fullName evidence="2">Uncharacterized protein</fullName>
    </submittedName>
</protein>
<organism evidence="2">
    <name type="scientific">uncultured Anaerotruncus sp</name>
    <dbReference type="NCBI Taxonomy" id="905011"/>
    <lineage>
        <taxon>Bacteria</taxon>
        <taxon>Bacillati</taxon>
        <taxon>Bacillota</taxon>
        <taxon>Clostridia</taxon>
        <taxon>Eubacteriales</taxon>
        <taxon>Oscillospiraceae</taxon>
        <taxon>Anaerotruncus</taxon>
        <taxon>environmental samples</taxon>
    </lineage>
</organism>
<proteinExistence type="predicted"/>
<reference evidence="2" key="1">
    <citation type="submission" date="2019-11" db="EMBL/GenBank/DDBJ databases">
        <authorList>
            <person name="Feng L."/>
        </authorList>
    </citation>
    <scope>NUCLEOTIDE SEQUENCE</scope>
    <source>
        <strain evidence="2">AundefinedLFYP135</strain>
    </source>
</reference>
<dbReference type="AlphaFoldDB" id="A0A6N2R415"/>
<evidence type="ECO:0000256" key="1">
    <source>
        <dbReference type="SAM" id="MobiDB-lite"/>
    </source>
</evidence>
<dbReference type="EMBL" id="CACRSL010000003">
    <property type="protein sequence ID" value="VYS75622.1"/>
    <property type="molecule type" value="Genomic_DNA"/>
</dbReference>
<sequence length="189" mass="21120">MKPFNGYKAEKAAPREHLPAGGYVAEIKDAKEVEYSWGRVLVVSFDIAEGEKKGFFAADYRSQQQEDKKWRGTYRLTVPKDDGSENDGRSKRTFGGAMWAIENSNQGYHWDWNEAGLKGKLVGVLYREKEWEMNGNTGWFTECCAFTDAASIRAGSFQTPKPKPLAQKAAPAAPANDYLPIPDDGDLPF</sequence>
<evidence type="ECO:0000313" key="2">
    <source>
        <dbReference type="EMBL" id="VYS75622.1"/>
    </source>
</evidence>
<name>A0A6N2R415_9FIRM</name>
<feature type="compositionally biased region" description="Low complexity" evidence="1">
    <location>
        <begin position="164"/>
        <end position="175"/>
    </location>
</feature>